<evidence type="ECO:0008006" key="3">
    <source>
        <dbReference type="Google" id="ProtNLM"/>
    </source>
</evidence>
<protein>
    <recommendedName>
        <fullName evidence="3">FBD domain-containing protein</fullName>
    </recommendedName>
</protein>
<evidence type="ECO:0000313" key="1">
    <source>
        <dbReference type="EMBL" id="MBA0598568.1"/>
    </source>
</evidence>
<dbReference type="SUPFAM" id="SSF52047">
    <property type="entry name" value="RNI-like"/>
    <property type="match status" value="1"/>
</dbReference>
<reference evidence="1 2" key="1">
    <citation type="journal article" date="2019" name="Genome Biol. Evol.">
        <title>Insights into the evolution of the New World diploid cottons (Gossypium, subgenus Houzingenia) based on genome sequencing.</title>
        <authorList>
            <person name="Grover C.E."/>
            <person name="Arick M.A. 2nd"/>
            <person name="Thrash A."/>
            <person name="Conover J.L."/>
            <person name="Sanders W.S."/>
            <person name="Peterson D.G."/>
            <person name="Frelichowski J.E."/>
            <person name="Scheffler J.A."/>
            <person name="Scheffler B.E."/>
            <person name="Wendel J.F."/>
        </authorList>
    </citation>
    <scope>NUCLEOTIDE SEQUENCE [LARGE SCALE GENOMIC DNA]</scope>
    <source>
        <strain evidence="1">8</strain>
        <tissue evidence="1">Leaf</tissue>
    </source>
</reference>
<accession>A0A7J8QAU4</accession>
<proteinExistence type="predicted"/>
<dbReference type="Gene3D" id="3.80.10.10">
    <property type="entry name" value="Ribonuclease Inhibitor"/>
    <property type="match status" value="1"/>
</dbReference>
<dbReference type="InterPro" id="IPR032675">
    <property type="entry name" value="LRR_dom_sf"/>
</dbReference>
<dbReference type="AlphaFoldDB" id="A0A7J8QAU4"/>
<dbReference type="EMBL" id="JABEZZ010000010">
    <property type="protein sequence ID" value="MBA0598568.1"/>
    <property type="molecule type" value="Genomic_DNA"/>
</dbReference>
<comment type="caution">
    <text evidence="1">The sequence shown here is derived from an EMBL/GenBank/DDBJ whole genome shotgun (WGS) entry which is preliminary data.</text>
</comment>
<sequence>MLDLSYMHNLSKIPRQLISNFVKLQIFRIGRLRSGGYGVDNVLSWGMEKLIEELKGLQHLNILSIPIKGMSSLERFLSFNLFRCCTQALELSDFGVKVFNVLCLENMEHLETLEFLNCESMKEIKMEKLHPWVFSSTNYTSRFHTLSTVRIFE</sequence>
<organism evidence="1 2">
    <name type="scientific">Gossypium raimondii</name>
    <name type="common">Peruvian cotton</name>
    <name type="synonym">Gossypium klotzschianum subsp. raimondii</name>
    <dbReference type="NCBI Taxonomy" id="29730"/>
    <lineage>
        <taxon>Eukaryota</taxon>
        <taxon>Viridiplantae</taxon>
        <taxon>Streptophyta</taxon>
        <taxon>Embryophyta</taxon>
        <taxon>Tracheophyta</taxon>
        <taxon>Spermatophyta</taxon>
        <taxon>Magnoliopsida</taxon>
        <taxon>eudicotyledons</taxon>
        <taxon>Gunneridae</taxon>
        <taxon>Pentapetalae</taxon>
        <taxon>rosids</taxon>
        <taxon>malvids</taxon>
        <taxon>Malvales</taxon>
        <taxon>Malvaceae</taxon>
        <taxon>Malvoideae</taxon>
        <taxon>Gossypium</taxon>
    </lineage>
</organism>
<gene>
    <name evidence="1" type="ORF">Gorai_008325</name>
</gene>
<name>A0A7J8QAU4_GOSRA</name>
<dbReference type="Proteomes" id="UP000593578">
    <property type="component" value="Unassembled WGS sequence"/>
</dbReference>
<evidence type="ECO:0000313" key="2">
    <source>
        <dbReference type="Proteomes" id="UP000593578"/>
    </source>
</evidence>